<dbReference type="Gene3D" id="1.20.140.10">
    <property type="entry name" value="Butyryl-CoA Dehydrogenase, subunit A, domain 3"/>
    <property type="match status" value="1"/>
</dbReference>
<dbReference type="EC" id="1.7.2.2" evidence="3"/>
<dbReference type="Pfam" id="PF02335">
    <property type="entry name" value="Cytochrom_C552"/>
    <property type="match status" value="1"/>
</dbReference>
<keyword evidence="5" id="KW-0479">Metal-binding</keyword>
<comment type="subcellular location">
    <subcellularLocation>
        <location evidence="1">Cell envelope</location>
    </subcellularLocation>
</comment>
<name>I0AHW6_IGNAJ</name>
<organism evidence="12 13">
    <name type="scientific">Ignavibacterium album (strain DSM 19864 / JCM 16511 / NBRC 101810 / Mat9-16)</name>
    <dbReference type="NCBI Taxonomy" id="945713"/>
    <lineage>
        <taxon>Bacteria</taxon>
        <taxon>Pseudomonadati</taxon>
        <taxon>Ignavibacteriota</taxon>
        <taxon>Ignavibacteria</taxon>
        <taxon>Ignavibacteriales</taxon>
        <taxon>Ignavibacteriaceae</taxon>
        <taxon>Ignavibacterium</taxon>
    </lineage>
</organism>
<evidence type="ECO:0000313" key="12">
    <source>
        <dbReference type="EMBL" id="AFH48573.1"/>
    </source>
</evidence>
<keyword evidence="7" id="KW-0106">Calcium</keyword>
<comment type="similarity">
    <text evidence="2">Belongs to the cytochrome c-552 family.</text>
</comment>
<dbReference type="PANTHER" id="PTHR30633:SF0">
    <property type="entry name" value="CYTOCHROME C-552"/>
    <property type="match status" value="1"/>
</dbReference>
<dbReference type="EMBL" id="CP003418">
    <property type="protein sequence ID" value="AFH48573.1"/>
    <property type="molecule type" value="Genomic_DNA"/>
</dbReference>
<keyword evidence="11" id="KW-1133">Transmembrane helix</keyword>
<comment type="catalytic activity">
    <reaction evidence="10">
        <text>6 Fe(III)-[cytochrome c] + NH4(+) + 2 H2O = 6 Fe(II)-[cytochrome c] + nitrite + 8 H(+)</text>
        <dbReference type="Rhea" id="RHEA:13089"/>
        <dbReference type="Rhea" id="RHEA-COMP:10350"/>
        <dbReference type="Rhea" id="RHEA-COMP:14399"/>
        <dbReference type="ChEBI" id="CHEBI:15377"/>
        <dbReference type="ChEBI" id="CHEBI:15378"/>
        <dbReference type="ChEBI" id="CHEBI:16301"/>
        <dbReference type="ChEBI" id="CHEBI:28938"/>
        <dbReference type="ChEBI" id="CHEBI:29033"/>
        <dbReference type="ChEBI" id="CHEBI:29034"/>
        <dbReference type="EC" id="1.7.2.2"/>
    </reaction>
</comment>
<proteinExistence type="inferred from homology"/>
<dbReference type="KEGG" id="ial:IALB_0861"/>
<evidence type="ECO:0000256" key="8">
    <source>
        <dbReference type="ARBA" id="ARBA00023002"/>
    </source>
</evidence>
<dbReference type="PANTHER" id="PTHR30633">
    <property type="entry name" value="CYTOCHROME C-552 RESPIRATORY NITRITE REDUCTASE"/>
    <property type="match status" value="1"/>
</dbReference>
<dbReference type="SUPFAM" id="SSF48695">
    <property type="entry name" value="Multiheme cytochromes"/>
    <property type="match status" value="1"/>
</dbReference>
<dbReference type="STRING" id="945713.IALB_0861"/>
<dbReference type="GO" id="GO:0020037">
    <property type="term" value="F:heme binding"/>
    <property type="evidence" value="ECO:0007669"/>
    <property type="project" value="TreeGrafter"/>
</dbReference>
<evidence type="ECO:0000256" key="3">
    <source>
        <dbReference type="ARBA" id="ARBA00011887"/>
    </source>
</evidence>
<dbReference type="NCBIfam" id="NF008339">
    <property type="entry name" value="PRK11125.1"/>
    <property type="match status" value="1"/>
</dbReference>
<reference evidence="12 13" key="1">
    <citation type="journal article" date="2012" name="Front. Microbiol.">
        <title>Complete genome of Ignavibacterium album, a metabolically versatile, flagellated, facultative anaerobe from the phylum Chlorobi.</title>
        <authorList>
            <person name="Liu Z."/>
            <person name="Frigaard N.-U."/>
            <person name="Vogl K."/>
            <person name="Iino T."/>
            <person name="Ohkuma M."/>
            <person name="Overmann J."/>
            <person name="Bryant D.A."/>
        </authorList>
    </citation>
    <scope>NUCLEOTIDE SEQUENCE [LARGE SCALE GENOMIC DNA]</scope>
    <source>
        <strain evidence="13">DSM 19864 / JCM 16511 / NBRC 101810 / Mat9-16</strain>
    </source>
</reference>
<keyword evidence="11" id="KW-0472">Membrane</keyword>
<dbReference type="RefSeq" id="WP_014559729.1">
    <property type="nucleotide sequence ID" value="NC_017464.1"/>
</dbReference>
<dbReference type="OrthoDB" id="9780421at2"/>
<evidence type="ECO:0000313" key="13">
    <source>
        <dbReference type="Proteomes" id="UP000007394"/>
    </source>
</evidence>
<keyword evidence="6" id="KW-0732">Signal</keyword>
<keyword evidence="4" id="KW-0349">Heme</keyword>
<gene>
    <name evidence="12" type="primary">nrfA</name>
    <name evidence="12" type="ordered locus">IALB_0861</name>
</gene>
<dbReference type="GO" id="GO:0019645">
    <property type="term" value="P:anaerobic electron transport chain"/>
    <property type="evidence" value="ECO:0007669"/>
    <property type="project" value="TreeGrafter"/>
</dbReference>
<dbReference type="GO" id="GO:0030288">
    <property type="term" value="C:outer membrane-bounded periplasmic space"/>
    <property type="evidence" value="ECO:0007669"/>
    <property type="project" value="TreeGrafter"/>
</dbReference>
<protein>
    <recommendedName>
        <fullName evidence="3">nitrite reductase (cytochrome; ammonia-forming)</fullName>
        <ecNumber evidence="3">1.7.2.2</ecNumber>
    </recommendedName>
</protein>
<dbReference type="InterPro" id="IPR036280">
    <property type="entry name" value="Multihaem_cyt_sf"/>
</dbReference>
<keyword evidence="13" id="KW-1185">Reference proteome</keyword>
<dbReference type="GO" id="GO:0046872">
    <property type="term" value="F:metal ion binding"/>
    <property type="evidence" value="ECO:0007669"/>
    <property type="project" value="UniProtKB-KW"/>
</dbReference>
<keyword evidence="11" id="KW-0812">Transmembrane</keyword>
<dbReference type="HOGENOM" id="CLU_035040_1_0_10"/>
<evidence type="ECO:0000256" key="1">
    <source>
        <dbReference type="ARBA" id="ARBA00004196"/>
    </source>
</evidence>
<accession>I0AHW6</accession>
<keyword evidence="8" id="KW-0560">Oxidoreductase</keyword>
<sequence length="499" mass="57457">MKPISDIIKDKPWLGWILFLGTAVVVFLLGLLASSIIERRTESVYTLQMLKPIAEWEPRNEVWGENFPREYESYLKTLNMDFASKHGGSKMIDYLEKYPELVVLWAGYAFSKDYNQGRGHAYAVEDVRNTLRTGDNVNSPMPATCWTCKSTDVPRMMNQMGTANFYKAKWKDLGAEIVNPIGCQDCHDPKTMNLRITRPALIEAFQRQGKDINSFSRQEMRSLVCAQCHVEYYFKGEGKYLTFPWDKGFSADSMEAYFDAIEFSDWTHALSKAPMLKAQHPDYELYKTGIHAIRGVSCADCHMPYKSEGGVKFTDHHIQSPLNNVANTCQVCHREETQRLIQDVYDRQDRVEELRRIAEKTIAAAHIEAKIAWDNGATQEQMKNILKLIRHAQWRWDWVAAANGLGFHAPVEALRVLGTAIQKGEQARRELAALFVKQGWKYPVELPDISTKDKAQKFIGLDMPKLIEAKKEFLNTTAKQWDEEARKRQGYLFEYKLKE</sequence>
<evidence type="ECO:0000256" key="9">
    <source>
        <dbReference type="ARBA" id="ARBA00023004"/>
    </source>
</evidence>
<dbReference type="eggNOG" id="COG3303">
    <property type="taxonomic scope" value="Bacteria"/>
</dbReference>
<evidence type="ECO:0000256" key="4">
    <source>
        <dbReference type="ARBA" id="ARBA00022617"/>
    </source>
</evidence>
<evidence type="ECO:0000256" key="11">
    <source>
        <dbReference type="SAM" id="Phobius"/>
    </source>
</evidence>
<evidence type="ECO:0000256" key="7">
    <source>
        <dbReference type="ARBA" id="ARBA00022837"/>
    </source>
</evidence>
<dbReference type="Gene3D" id="1.10.1130.10">
    <property type="entry name" value="Flavocytochrome C3, Chain A"/>
    <property type="match status" value="1"/>
</dbReference>
<dbReference type="Proteomes" id="UP000007394">
    <property type="component" value="Chromosome"/>
</dbReference>
<dbReference type="GO" id="GO:0042279">
    <property type="term" value="F:nitrite reductase (cytochrome, ammonia-forming) activity"/>
    <property type="evidence" value="ECO:0007669"/>
    <property type="project" value="UniProtKB-EC"/>
</dbReference>
<keyword evidence="9" id="KW-0408">Iron</keyword>
<evidence type="ECO:0000256" key="2">
    <source>
        <dbReference type="ARBA" id="ARBA00009288"/>
    </source>
</evidence>
<evidence type="ECO:0000256" key="6">
    <source>
        <dbReference type="ARBA" id="ARBA00022729"/>
    </source>
</evidence>
<dbReference type="InterPro" id="IPR003321">
    <property type="entry name" value="Cyt_c552"/>
</dbReference>
<feature type="transmembrane region" description="Helical" evidence="11">
    <location>
        <begin position="12"/>
        <end position="33"/>
    </location>
</feature>
<evidence type="ECO:0000256" key="10">
    <source>
        <dbReference type="ARBA" id="ARBA00049131"/>
    </source>
</evidence>
<dbReference type="PATRIC" id="fig|945713.3.peg.865"/>
<dbReference type="AlphaFoldDB" id="I0AHW6"/>
<dbReference type="PIRSF" id="PIRSF000243">
    <property type="entry name" value="Cyt_c552"/>
    <property type="match status" value="1"/>
</dbReference>
<evidence type="ECO:0000256" key="5">
    <source>
        <dbReference type="ARBA" id="ARBA00022723"/>
    </source>
</evidence>
<dbReference type="CDD" id="cd00548">
    <property type="entry name" value="NrfA-like"/>
    <property type="match status" value="1"/>
</dbReference>